<feature type="binding site" evidence="23">
    <location>
        <position position="78"/>
    </location>
    <ligand>
        <name>a divalent metal cation</name>
        <dbReference type="ChEBI" id="CHEBI:60240"/>
    </ligand>
</feature>
<keyword evidence="13 22" id="KW-0067">ATP-binding</keyword>
<feature type="binding site" evidence="22">
    <location>
        <position position="78"/>
    </location>
    <ligand>
        <name>ATP</name>
        <dbReference type="ChEBI" id="CHEBI:30616"/>
    </ligand>
</feature>
<evidence type="ECO:0000256" key="7">
    <source>
        <dbReference type="ARBA" id="ARBA00022519"/>
    </source>
</evidence>
<reference evidence="25" key="1">
    <citation type="journal article" date="2018" name="Int. J. Syst. Evol. Microbiol.">
        <title>Neptunicella marina gen. nov., sp. nov., isolated from surface seawater.</title>
        <authorList>
            <person name="Liu X."/>
            <person name="Lai Q."/>
            <person name="Du Y."/>
            <person name="Zhang X."/>
            <person name="Liu Z."/>
            <person name="Sun F."/>
            <person name="Shao Z."/>
        </authorList>
    </citation>
    <scope>NUCLEOTIDE SEQUENCE</scope>
    <source>
        <strain evidence="25">S27-2</strain>
    </source>
</reference>
<dbReference type="Proteomes" id="UP000601768">
    <property type="component" value="Unassembled WGS sequence"/>
</dbReference>
<evidence type="ECO:0000313" key="26">
    <source>
        <dbReference type="Proteomes" id="UP000601768"/>
    </source>
</evidence>
<keyword evidence="7 24" id="KW-0997">Cell inner membrane</keyword>
<comment type="catalytic activity">
    <reaction evidence="24">
        <text>a 1,2-diacyl-sn-glycerol + ATP = a 1,2-diacyl-sn-glycero-3-phosphate + ADP + H(+)</text>
        <dbReference type="Rhea" id="RHEA:10272"/>
        <dbReference type="ChEBI" id="CHEBI:15378"/>
        <dbReference type="ChEBI" id="CHEBI:17815"/>
        <dbReference type="ChEBI" id="CHEBI:30616"/>
        <dbReference type="ChEBI" id="CHEBI:58608"/>
        <dbReference type="ChEBI" id="CHEBI:456216"/>
        <dbReference type="EC" id="2.7.1.107"/>
    </reaction>
</comment>
<feature type="transmembrane region" description="Helical" evidence="24">
    <location>
        <begin position="98"/>
        <end position="119"/>
    </location>
</feature>
<feature type="binding site" evidence="22">
    <location>
        <begin position="96"/>
        <end position="97"/>
    </location>
    <ligand>
        <name>ATP</name>
        <dbReference type="ChEBI" id="CHEBI:30616"/>
    </ligand>
</feature>
<dbReference type="EMBL" id="JACNEP010000006">
    <property type="protein sequence ID" value="MBC3766015.1"/>
    <property type="molecule type" value="Genomic_DNA"/>
</dbReference>
<dbReference type="PANTHER" id="PTHR34299:SF1">
    <property type="entry name" value="DIACYLGLYCEROL KINASE"/>
    <property type="match status" value="1"/>
</dbReference>
<dbReference type="InterPro" id="IPR033718">
    <property type="entry name" value="DAGK_prok"/>
</dbReference>
<evidence type="ECO:0000256" key="24">
    <source>
        <dbReference type="RuleBase" id="RU363065"/>
    </source>
</evidence>
<keyword evidence="5" id="KW-1003">Cell membrane</keyword>
<organism evidence="25 26">
    <name type="scientific">Neptunicella marina</name>
    <dbReference type="NCBI Taxonomy" id="2125989"/>
    <lineage>
        <taxon>Bacteria</taxon>
        <taxon>Pseudomonadati</taxon>
        <taxon>Pseudomonadota</taxon>
        <taxon>Gammaproteobacteria</taxon>
        <taxon>Alteromonadales</taxon>
        <taxon>Alteromonadaceae</taxon>
        <taxon>Neptunicella</taxon>
    </lineage>
</organism>
<keyword evidence="18" id="KW-0594">Phospholipid biosynthesis</keyword>
<keyword evidence="17 24" id="KW-0472">Membrane</keyword>
<evidence type="ECO:0000256" key="20">
    <source>
        <dbReference type="PIRSR" id="PIRSR600829-1"/>
    </source>
</evidence>
<evidence type="ECO:0000256" key="5">
    <source>
        <dbReference type="ARBA" id="ARBA00022475"/>
    </source>
</evidence>
<evidence type="ECO:0000256" key="3">
    <source>
        <dbReference type="ARBA" id="ARBA00012133"/>
    </source>
</evidence>
<evidence type="ECO:0000256" key="21">
    <source>
        <dbReference type="PIRSR" id="PIRSR600829-2"/>
    </source>
</evidence>
<evidence type="ECO:0000256" key="18">
    <source>
        <dbReference type="ARBA" id="ARBA00023209"/>
    </source>
</evidence>
<feature type="active site" description="Proton acceptor" evidence="20">
    <location>
        <position position="71"/>
    </location>
</feature>
<dbReference type="GO" id="GO:0005886">
    <property type="term" value="C:plasma membrane"/>
    <property type="evidence" value="ECO:0007669"/>
    <property type="project" value="UniProtKB-SubCell"/>
</dbReference>
<dbReference type="GO" id="GO:0005524">
    <property type="term" value="F:ATP binding"/>
    <property type="evidence" value="ECO:0007669"/>
    <property type="project" value="UniProtKB-KW"/>
</dbReference>
<evidence type="ECO:0000256" key="13">
    <source>
        <dbReference type="ARBA" id="ARBA00022840"/>
    </source>
</evidence>
<evidence type="ECO:0000256" key="6">
    <source>
        <dbReference type="ARBA" id="ARBA00022516"/>
    </source>
</evidence>
<keyword evidence="8 24" id="KW-0808">Transferase</keyword>
<evidence type="ECO:0000256" key="14">
    <source>
        <dbReference type="ARBA" id="ARBA00022842"/>
    </source>
</evidence>
<feature type="binding site" evidence="22">
    <location>
        <position position="11"/>
    </location>
    <ligand>
        <name>ATP</name>
        <dbReference type="ChEBI" id="CHEBI:30616"/>
    </ligand>
</feature>
<keyword evidence="10 23" id="KW-0479">Metal-binding</keyword>
<comment type="similarity">
    <text evidence="2 24">Belongs to the bacterial diacylglycerol kinase family.</text>
</comment>
<name>A0A8J6IR45_9ALTE</name>
<keyword evidence="19 24" id="KW-1208">Phospholipid metabolism</keyword>
<evidence type="ECO:0000256" key="1">
    <source>
        <dbReference type="ARBA" id="ARBA00004429"/>
    </source>
</evidence>
<keyword evidence="9 24" id="KW-0812">Transmembrane</keyword>
<dbReference type="GO" id="GO:0046872">
    <property type="term" value="F:metal ion binding"/>
    <property type="evidence" value="ECO:0007669"/>
    <property type="project" value="UniProtKB-KW"/>
</dbReference>
<dbReference type="InterPro" id="IPR000829">
    <property type="entry name" value="DAGK"/>
</dbReference>
<comment type="caution">
    <text evidence="25">The sequence shown here is derived from an EMBL/GenBank/DDBJ whole genome shotgun (WGS) entry which is preliminary data.</text>
</comment>
<evidence type="ECO:0000256" key="19">
    <source>
        <dbReference type="ARBA" id="ARBA00023264"/>
    </source>
</evidence>
<protein>
    <recommendedName>
        <fullName evidence="4 24">Diacylglycerol kinase</fullName>
        <ecNumber evidence="3 24">2.7.1.107</ecNumber>
    </recommendedName>
</protein>
<evidence type="ECO:0000256" key="15">
    <source>
        <dbReference type="ARBA" id="ARBA00022989"/>
    </source>
</evidence>
<evidence type="ECO:0000256" key="10">
    <source>
        <dbReference type="ARBA" id="ARBA00022723"/>
    </source>
</evidence>
<dbReference type="CDD" id="cd14264">
    <property type="entry name" value="DAGK_IM"/>
    <property type="match status" value="1"/>
</dbReference>
<dbReference type="GO" id="GO:0004143">
    <property type="term" value="F:ATP-dependent diacylglycerol kinase activity"/>
    <property type="evidence" value="ECO:0007669"/>
    <property type="project" value="UniProtKB-EC"/>
</dbReference>
<dbReference type="Gene3D" id="1.10.287.3610">
    <property type="match status" value="1"/>
</dbReference>
<keyword evidence="11 22" id="KW-0547">Nucleotide-binding</keyword>
<dbReference type="PANTHER" id="PTHR34299">
    <property type="entry name" value="DIACYLGLYCEROL KINASE"/>
    <property type="match status" value="1"/>
</dbReference>
<feature type="binding site" evidence="21">
    <location>
        <begin position="32"/>
        <end position="36"/>
    </location>
    <ligand>
        <name>substrate</name>
    </ligand>
</feature>
<feature type="transmembrane region" description="Helical" evidence="24">
    <location>
        <begin position="33"/>
        <end position="51"/>
    </location>
</feature>
<comment type="subcellular location">
    <subcellularLocation>
        <location evidence="1 24">Cell inner membrane</location>
        <topology evidence="1 24">Multi-pass membrane protein</topology>
    </subcellularLocation>
</comment>
<feature type="binding site" evidence="21">
    <location>
        <position position="71"/>
    </location>
    <ligand>
        <name>substrate</name>
    </ligand>
</feature>
<comment type="cofactor">
    <cofactor evidence="23">
        <name>Mg(2+)</name>
        <dbReference type="ChEBI" id="CHEBI:18420"/>
    </cofactor>
    <text evidence="23">Mn(2+), Zn(2+), Cd(2+) and Co(2+) support activity to lesser extents.</text>
</comment>
<reference evidence="25" key="2">
    <citation type="submission" date="2020-08" db="EMBL/GenBank/DDBJ databases">
        <authorList>
            <person name="Lai Q."/>
        </authorList>
    </citation>
    <scope>NUCLEOTIDE SEQUENCE</scope>
    <source>
        <strain evidence="25">S27-2</strain>
    </source>
</reference>
<dbReference type="InterPro" id="IPR036945">
    <property type="entry name" value="DAGK_sf"/>
</dbReference>
<evidence type="ECO:0000256" key="8">
    <source>
        <dbReference type="ARBA" id="ARBA00022679"/>
    </source>
</evidence>
<comment type="function">
    <text evidence="24">Catalyzes the ATP-dependent phosphorylation of sn-l,2-diacylglycerol (DAG) to phosphatidic acid. Involved in the recycling of diacylglycerol produced as a by-product during membrane-derived oligosaccharide (MDO) biosynthesis.</text>
</comment>
<evidence type="ECO:0000256" key="12">
    <source>
        <dbReference type="ARBA" id="ARBA00022777"/>
    </source>
</evidence>
<evidence type="ECO:0000256" key="4">
    <source>
        <dbReference type="ARBA" id="ARBA00017575"/>
    </source>
</evidence>
<evidence type="ECO:0000256" key="16">
    <source>
        <dbReference type="ARBA" id="ARBA00023098"/>
    </source>
</evidence>
<proteinExistence type="inferred from homology"/>
<evidence type="ECO:0000256" key="17">
    <source>
        <dbReference type="ARBA" id="ARBA00023136"/>
    </source>
</evidence>
<keyword evidence="16 24" id="KW-0443">Lipid metabolism</keyword>
<accession>A0A8J6IR45</accession>
<evidence type="ECO:0000256" key="2">
    <source>
        <dbReference type="ARBA" id="ARBA00005967"/>
    </source>
</evidence>
<keyword evidence="12 24" id="KW-0418">Kinase</keyword>
<evidence type="ECO:0000256" key="11">
    <source>
        <dbReference type="ARBA" id="ARBA00022741"/>
    </source>
</evidence>
<evidence type="ECO:0000256" key="9">
    <source>
        <dbReference type="ARBA" id="ARBA00022692"/>
    </source>
</evidence>
<feature type="binding site" evidence="22">
    <location>
        <position position="30"/>
    </location>
    <ligand>
        <name>ATP</name>
        <dbReference type="ChEBI" id="CHEBI:30616"/>
    </ligand>
</feature>
<evidence type="ECO:0000256" key="23">
    <source>
        <dbReference type="PIRSR" id="PIRSR600829-4"/>
    </source>
</evidence>
<dbReference type="GO" id="GO:0006654">
    <property type="term" value="P:phosphatidic acid biosynthetic process"/>
    <property type="evidence" value="ECO:0007669"/>
    <property type="project" value="InterPro"/>
</dbReference>
<keyword evidence="6" id="KW-0444">Lipid biosynthesis</keyword>
<feature type="binding site" evidence="21">
    <location>
        <position position="100"/>
    </location>
    <ligand>
        <name>substrate</name>
    </ligand>
</feature>
<feature type="binding site" evidence="21">
    <location>
        <position position="11"/>
    </location>
    <ligand>
        <name>substrate</name>
    </ligand>
</feature>
<sequence length="120" mass="13161">MIKPNGRGFTRVINAAKCSIEGLGYAYRHEEAFRMELGICAVLIPLSFWLAESPSEFLTLVLPLMAILVVECINSAIEAGIDRISTDIHPLSKQAKDLGSAAVFLTMLITGICWLSVLFF</sequence>
<gene>
    <name evidence="25" type="ORF">H8B19_09000</name>
</gene>
<dbReference type="EC" id="2.7.1.107" evidence="3 24"/>
<feature type="transmembrane region" description="Helical" evidence="24">
    <location>
        <begin position="57"/>
        <end position="77"/>
    </location>
</feature>
<dbReference type="Pfam" id="PF01219">
    <property type="entry name" value="DAGK_prokar"/>
    <property type="match status" value="1"/>
</dbReference>
<keyword evidence="26" id="KW-1185">Reference proteome</keyword>
<feature type="binding site" evidence="23">
    <location>
        <position position="30"/>
    </location>
    <ligand>
        <name>a divalent metal cation</name>
        <dbReference type="ChEBI" id="CHEBI:60240"/>
    </ligand>
</feature>
<keyword evidence="14 23" id="KW-0460">Magnesium</keyword>
<dbReference type="AlphaFoldDB" id="A0A8J6IR45"/>
<keyword evidence="15 24" id="KW-1133">Transmembrane helix</keyword>
<evidence type="ECO:0000256" key="22">
    <source>
        <dbReference type="PIRSR" id="PIRSR600829-3"/>
    </source>
</evidence>
<evidence type="ECO:0000313" key="25">
    <source>
        <dbReference type="EMBL" id="MBC3766015.1"/>
    </source>
</evidence>